<accession>A0ACC2NWV3</accession>
<evidence type="ECO:0000313" key="2">
    <source>
        <dbReference type="Proteomes" id="UP001239111"/>
    </source>
</evidence>
<dbReference type="Proteomes" id="UP001239111">
    <property type="component" value="Chromosome 2"/>
</dbReference>
<dbReference type="EMBL" id="CM056742">
    <property type="protein sequence ID" value="KAJ8675587.1"/>
    <property type="molecule type" value="Genomic_DNA"/>
</dbReference>
<evidence type="ECO:0000313" key="1">
    <source>
        <dbReference type="EMBL" id="KAJ8675587.1"/>
    </source>
</evidence>
<protein>
    <submittedName>
        <fullName evidence="1">Uncharacterized protein</fullName>
    </submittedName>
</protein>
<keyword evidence="2" id="KW-1185">Reference proteome</keyword>
<proteinExistence type="predicted"/>
<comment type="caution">
    <text evidence="1">The sequence shown here is derived from an EMBL/GenBank/DDBJ whole genome shotgun (WGS) entry which is preliminary data.</text>
</comment>
<gene>
    <name evidence="1" type="ORF">QAD02_011373</name>
</gene>
<organism evidence="1 2">
    <name type="scientific">Eretmocerus hayati</name>
    <dbReference type="NCBI Taxonomy" id="131215"/>
    <lineage>
        <taxon>Eukaryota</taxon>
        <taxon>Metazoa</taxon>
        <taxon>Ecdysozoa</taxon>
        <taxon>Arthropoda</taxon>
        <taxon>Hexapoda</taxon>
        <taxon>Insecta</taxon>
        <taxon>Pterygota</taxon>
        <taxon>Neoptera</taxon>
        <taxon>Endopterygota</taxon>
        <taxon>Hymenoptera</taxon>
        <taxon>Apocrita</taxon>
        <taxon>Proctotrupomorpha</taxon>
        <taxon>Chalcidoidea</taxon>
        <taxon>Aphelinidae</taxon>
        <taxon>Aphelininae</taxon>
        <taxon>Eretmocerus</taxon>
    </lineage>
</organism>
<reference evidence="1" key="1">
    <citation type="submission" date="2023-04" db="EMBL/GenBank/DDBJ databases">
        <title>A chromosome-level genome assembly of the parasitoid wasp Eretmocerus hayati.</title>
        <authorList>
            <person name="Zhong Y."/>
            <person name="Liu S."/>
            <person name="Liu Y."/>
        </authorList>
    </citation>
    <scope>NUCLEOTIDE SEQUENCE</scope>
    <source>
        <strain evidence="1">ZJU_SS_LIU_2023</strain>
    </source>
</reference>
<name>A0ACC2NWV3_9HYME</name>
<sequence>MQLSAHSLYFCCLALCLSKVFGTPIWAGEVVVSPSFPYFVSIEVCNLILCGGSIIHPNFVITAAHCFDDFRGKSFYKIRSGTLTVGKGGNMHSIQDIERHPHYDFHSNLNDIALVIVKDTIIFDNFRKPIPFNQVLDISNSGKEATVIGAGWTEKGPVNRLKRATVLMVDKSECNSTWINEDGSPIPNSMICAGVGNDRQDTCDNDSGGPLIIDGFLAGITSFGFHKCGTPGIPSLYTEVAQFHLWIDLRITEFTKRKGLVAESNTGSKADGKVCHYPKVKTRISSKDGHI</sequence>